<name>A0A9D4F5X9_DREPO</name>
<evidence type="ECO:0000313" key="2">
    <source>
        <dbReference type="Proteomes" id="UP000828390"/>
    </source>
</evidence>
<sequence>MGSVYLKEMLVTKTTKSAPVGDKQVPKQRQTLTIVSDTRENSSATNPCLFCAGYHNLCDCRNITLNSLKNV</sequence>
<dbReference type="Proteomes" id="UP000828390">
    <property type="component" value="Unassembled WGS sequence"/>
</dbReference>
<dbReference type="AlphaFoldDB" id="A0A9D4F5X9"/>
<dbReference type="EMBL" id="JAIWYP010000008">
    <property type="protein sequence ID" value="KAH3790646.1"/>
    <property type="molecule type" value="Genomic_DNA"/>
</dbReference>
<accession>A0A9D4F5X9</accession>
<reference evidence="1" key="1">
    <citation type="journal article" date="2019" name="bioRxiv">
        <title>The Genome of the Zebra Mussel, Dreissena polymorpha: A Resource for Invasive Species Research.</title>
        <authorList>
            <person name="McCartney M.A."/>
            <person name="Auch B."/>
            <person name="Kono T."/>
            <person name="Mallez S."/>
            <person name="Zhang Y."/>
            <person name="Obille A."/>
            <person name="Becker A."/>
            <person name="Abrahante J.E."/>
            <person name="Garbe J."/>
            <person name="Badalamenti J.P."/>
            <person name="Herman A."/>
            <person name="Mangelson H."/>
            <person name="Liachko I."/>
            <person name="Sullivan S."/>
            <person name="Sone E.D."/>
            <person name="Koren S."/>
            <person name="Silverstein K.A.T."/>
            <person name="Beckman K.B."/>
            <person name="Gohl D.M."/>
        </authorList>
    </citation>
    <scope>NUCLEOTIDE SEQUENCE</scope>
    <source>
        <strain evidence="1">Duluth1</strain>
        <tissue evidence="1">Whole animal</tissue>
    </source>
</reference>
<comment type="caution">
    <text evidence="1">The sequence shown here is derived from an EMBL/GenBank/DDBJ whole genome shotgun (WGS) entry which is preliminary data.</text>
</comment>
<gene>
    <name evidence="1" type="ORF">DPMN_168851</name>
</gene>
<organism evidence="1 2">
    <name type="scientific">Dreissena polymorpha</name>
    <name type="common">Zebra mussel</name>
    <name type="synonym">Mytilus polymorpha</name>
    <dbReference type="NCBI Taxonomy" id="45954"/>
    <lineage>
        <taxon>Eukaryota</taxon>
        <taxon>Metazoa</taxon>
        <taxon>Spiralia</taxon>
        <taxon>Lophotrochozoa</taxon>
        <taxon>Mollusca</taxon>
        <taxon>Bivalvia</taxon>
        <taxon>Autobranchia</taxon>
        <taxon>Heteroconchia</taxon>
        <taxon>Euheterodonta</taxon>
        <taxon>Imparidentia</taxon>
        <taxon>Neoheterodontei</taxon>
        <taxon>Myida</taxon>
        <taxon>Dreissenoidea</taxon>
        <taxon>Dreissenidae</taxon>
        <taxon>Dreissena</taxon>
    </lineage>
</organism>
<evidence type="ECO:0000313" key="1">
    <source>
        <dbReference type="EMBL" id="KAH3790646.1"/>
    </source>
</evidence>
<protein>
    <submittedName>
        <fullName evidence="1">Uncharacterized protein</fullName>
    </submittedName>
</protein>
<reference evidence="1" key="2">
    <citation type="submission" date="2020-11" db="EMBL/GenBank/DDBJ databases">
        <authorList>
            <person name="McCartney M.A."/>
            <person name="Auch B."/>
            <person name="Kono T."/>
            <person name="Mallez S."/>
            <person name="Becker A."/>
            <person name="Gohl D.M."/>
            <person name="Silverstein K.A.T."/>
            <person name="Koren S."/>
            <person name="Bechman K.B."/>
            <person name="Herman A."/>
            <person name="Abrahante J.E."/>
            <person name="Garbe J."/>
        </authorList>
    </citation>
    <scope>NUCLEOTIDE SEQUENCE</scope>
    <source>
        <strain evidence="1">Duluth1</strain>
        <tissue evidence="1">Whole animal</tissue>
    </source>
</reference>
<proteinExistence type="predicted"/>
<keyword evidence="2" id="KW-1185">Reference proteome</keyword>